<feature type="region of interest" description="Disordered" evidence="1">
    <location>
        <begin position="68"/>
        <end position="124"/>
    </location>
</feature>
<sequence>MCTAVGSGLVFIPMALGLPGERRGTERKTLNRHYVLSQRMNDRRHRTTHLSRNYAPTIYKDVDRSLALPRRRTRQTTKSRIDERPSTKDEKRKPSPFDDESAPGLPDTSTPTRRSTKQVVRTERRTSVTVAMVKGNLLDSERPTVTPDAKSCDLARARHPFTDDKWPRRFRDQLQQSIDDGISRLWRDGARGGSEAFVEDLEHKAGIEAAVYDHRVYVVHMTFLSWEATASTKHRKLAT</sequence>
<dbReference type="EMBL" id="KK035253">
    <property type="protein sequence ID" value="EXM13997.1"/>
    <property type="molecule type" value="Genomic_DNA"/>
</dbReference>
<protein>
    <submittedName>
        <fullName evidence="2">Uncharacterized protein</fullName>
    </submittedName>
</protein>
<dbReference type="HOGENOM" id="CLU_1161188_0_0_1"/>
<dbReference type="AlphaFoldDB" id="X0KYW0"/>
<name>X0KYW0_FUSOX</name>
<reference evidence="2" key="1">
    <citation type="submission" date="2011-11" db="EMBL/GenBank/DDBJ databases">
        <title>The Genome Sequence of Fusarium oxysporum Cotton.</title>
        <authorList>
            <consortium name="The Broad Institute Genome Sequencing Platform"/>
            <person name="Ma L.-J."/>
            <person name="Gale L.R."/>
            <person name="Schwartz D.C."/>
            <person name="Zhou S."/>
            <person name="Corby-Kistler H."/>
            <person name="Young S.K."/>
            <person name="Zeng Q."/>
            <person name="Gargeya S."/>
            <person name="Fitzgerald M."/>
            <person name="Haas B."/>
            <person name="Abouelleil A."/>
            <person name="Alvarado L."/>
            <person name="Arachchi H.M."/>
            <person name="Berlin A."/>
            <person name="Brown A."/>
            <person name="Chapman S.B."/>
            <person name="Chen Z."/>
            <person name="Dunbar C."/>
            <person name="Freedman E."/>
            <person name="Gearin G."/>
            <person name="Goldberg J."/>
            <person name="Griggs A."/>
            <person name="Gujja S."/>
            <person name="Heiman D."/>
            <person name="Howarth C."/>
            <person name="Larson L."/>
            <person name="Lui A."/>
            <person name="MacDonald P.J.P."/>
            <person name="Montmayeur A."/>
            <person name="Murphy C."/>
            <person name="Neiman D."/>
            <person name="Pearson M."/>
            <person name="Priest M."/>
            <person name="Roberts A."/>
            <person name="Saif S."/>
            <person name="Shea T."/>
            <person name="Shenoy N."/>
            <person name="Sisk P."/>
            <person name="Stolte C."/>
            <person name="Sykes S."/>
            <person name="Wortman J."/>
            <person name="Nusbaum C."/>
            <person name="Birren B."/>
        </authorList>
    </citation>
    <scope>NUCLEOTIDE SEQUENCE [LARGE SCALE GENOMIC DNA]</scope>
    <source>
        <strain evidence="2">25433</strain>
    </source>
</reference>
<gene>
    <name evidence="2" type="ORF">FOTG_17565</name>
</gene>
<proteinExistence type="predicted"/>
<evidence type="ECO:0000313" key="2">
    <source>
        <dbReference type="EMBL" id="EXM13997.1"/>
    </source>
</evidence>
<feature type="compositionally biased region" description="Basic and acidic residues" evidence="1">
    <location>
        <begin position="79"/>
        <end position="96"/>
    </location>
</feature>
<organism evidence="2">
    <name type="scientific">Fusarium oxysporum f. sp. vasinfectum 25433</name>
    <dbReference type="NCBI Taxonomy" id="1089449"/>
    <lineage>
        <taxon>Eukaryota</taxon>
        <taxon>Fungi</taxon>
        <taxon>Dikarya</taxon>
        <taxon>Ascomycota</taxon>
        <taxon>Pezizomycotina</taxon>
        <taxon>Sordariomycetes</taxon>
        <taxon>Hypocreomycetidae</taxon>
        <taxon>Hypocreales</taxon>
        <taxon>Nectriaceae</taxon>
        <taxon>Fusarium</taxon>
        <taxon>Fusarium oxysporum species complex</taxon>
    </lineage>
</organism>
<accession>X0KYW0</accession>
<reference evidence="2" key="2">
    <citation type="submission" date="2014-03" db="EMBL/GenBank/DDBJ databases">
        <title>The Genome Annotation of Fusarium oxysporum Cotton.</title>
        <authorList>
            <consortium name="The Broad Institute Genomics Platform"/>
            <person name="Ma L.-J."/>
            <person name="Corby-Kistler H."/>
            <person name="Broz K."/>
            <person name="Gale L.R."/>
            <person name="Jonkers W."/>
            <person name="O'Donnell K."/>
            <person name="Ploetz R."/>
            <person name="Steinberg C."/>
            <person name="Schwartz D.C."/>
            <person name="VanEtten H."/>
            <person name="Zhou S."/>
            <person name="Young S.K."/>
            <person name="Zeng Q."/>
            <person name="Gargeya S."/>
            <person name="Fitzgerald M."/>
            <person name="Abouelleil A."/>
            <person name="Alvarado L."/>
            <person name="Chapman S.B."/>
            <person name="Gainer-Dewar J."/>
            <person name="Goldberg J."/>
            <person name="Griggs A."/>
            <person name="Gujja S."/>
            <person name="Hansen M."/>
            <person name="Howarth C."/>
            <person name="Imamovic A."/>
            <person name="Ireland A."/>
            <person name="Larimer J."/>
            <person name="McCowan C."/>
            <person name="Murphy C."/>
            <person name="Pearson M."/>
            <person name="Poon T.W."/>
            <person name="Priest M."/>
            <person name="Roberts A."/>
            <person name="Saif S."/>
            <person name="Shea T."/>
            <person name="Sykes S."/>
            <person name="Wortman J."/>
            <person name="Nusbaum C."/>
            <person name="Birren B."/>
        </authorList>
    </citation>
    <scope>NUCLEOTIDE SEQUENCE</scope>
    <source>
        <strain evidence="2">25433</strain>
    </source>
</reference>
<dbReference type="Proteomes" id="UP000030701">
    <property type="component" value="Unassembled WGS sequence"/>
</dbReference>
<evidence type="ECO:0000256" key="1">
    <source>
        <dbReference type="SAM" id="MobiDB-lite"/>
    </source>
</evidence>